<accession>A0AAV8UQF1</accession>
<feature type="compositionally biased region" description="Basic and acidic residues" evidence="1">
    <location>
        <begin position="225"/>
        <end position="260"/>
    </location>
</feature>
<gene>
    <name evidence="2" type="ORF">NDN08_004495</name>
</gene>
<feature type="compositionally biased region" description="Basic and acidic residues" evidence="1">
    <location>
        <begin position="270"/>
        <end position="287"/>
    </location>
</feature>
<feature type="compositionally biased region" description="Basic and acidic residues" evidence="1">
    <location>
        <begin position="294"/>
        <end position="306"/>
    </location>
</feature>
<feature type="compositionally biased region" description="Basic and acidic residues" evidence="1">
    <location>
        <begin position="316"/>
        <end position="329"/>
    </location>
</feature>
<evidence type="ECO:0000313" key="2">
    <source>
        <dbReference type="EMBL" id="KAJ8903387.1"/>
    </source>
</evidence>
<sequence>MDRISGHKRPPPQSRKERIYPPPSQPLDQVFPFYTTLIEPARVREPGDPRFTLCQRIWERTRHDFPISERDAVSIMSICFVGQALVIFDYLRDEPRLKSASSDELWEHMKDKVFNMVHRLTLYERLDECCFRSDESVESYAKRLRTASLATPTPMPDQVLANKFIDRLPEHLTRDIPAIFDARDVDAVVDMINKHKRKVVEKPGPAQPKSVQRSGQYTPVGGEPRTAHNDRIKAQRAIPRDSREADYADKNHDPVYRRPIDGNYAQNSRVMEREDTHRSRVDDRSTHEGPSVEWHGDDGYRRENSRSEYQGGRPADMGRGELRGPRDHGGNQSPEPQPEDWAEVERRGFLSRRTEKGDFRGGGNPPRSRSPSHQSRSPPPYSNQRIAPRDSNLSGDPNGRKRRL</sequence>
<feature type="compositionally biased region" description="Basic and acidic residues" evidence="1">
    <location>
        <begin position="343"/>
        <end position="359"/>
    </location>
</feature>
<proteinExistence type="predicted"/>
<keyword evidence="3" id="KW-1185">Reference proteome</keyword>
<comment type="caution">
    <text evidence="2">The sequence shown here is derived from an EMBL/GenBank/DDBJ whole genome shotgun (WGS) entry which is preliminary data.</text>
</comment>
<feature type="compositionally biased region" description="Basic residues" evidence="1">
    <location>
        <begin position="1"/>
        <end position="10"/>
    </location>
</feature>
<dbReference type="Proteomes" id="UP001157974">
    <property type="component" value="Unassembled WGS sequence"/>
</dbReference>
<dbReference type="AlphaFoldDB" id="A0AAV8UQF1"/>
<dbReference type="EMBL" id="JAMWBK010000007">
    <property type="protein sequence ID" value="KAJ8903387.1"/>
    <property type="molecule type" value="Genomic_DNA"/>
</dbReference>
<evidence type="ECO:0000313" key="3">
    <source>
        <dbReference type="Proteomes" id="UP001157974"/>
    </source>
</evidence>
<evidence type="ECO:0000256" key="1">
    <source>
        <dbReference type="SAM" id="MobiDB-lite"/>
    </source>
</evidence>
<organism evidence="2 3">
    <name type="scientific">Rhodosorus marinus</name>
    <dbReference type="NCBI Taxonomy" id="101924"/>
    <lineage>
        <taxon>Eukaryota</taxon>
        <taxon>Rhodophyta</taxon>
        <taxon>Stylonematophyceae</taxon>
        <taxon>Stylonematales</taxon>
        <taxon>Stylonemataceae</taxon>
        <taxon>Rhodosorus</taxon>
    </lineage>
</organism>
<reference evidence="2 3" key="1">
    <citation type="journal article" date="2023" name="Nat. Commun.">
        <title>Origin of minicircular mitochondrial genomes in red algae.</title>
        <authorList>
            <person name="Lee Y."/>
            <person name="Cho C.H."/>
            <person name="Lee Y.M."/>
            <person name="Park S.I."/>
            <person name="Yang J.H."/>
            <person name="West J.A."/>
            <person name="Bhattacharya D."/>
            <person name="Yoon H.S."/>
        </authorList>
    </citation>
    <scope>NUCLEOTIDE SEQUENCE [LARGE SCALE GENOMIC DNA]</scope>
    <source>
        <strain evidence="2 3">CCMP1338</strain>
        <tissue evidence="2">Whole cell</tissue>
    </source>
</reference>
<feature type="region of interest" description="Disordered" evidence="1">
    <location>
        <begin position="198"/>
        <end position="404"/>
    </location>
</feature>
<protein>
    <recommendedName>
        <fullName evidence="4">Retrotransposon gag domain-containing protein</fullName>
    </recommendedName>
</protein>
<name>A0AAV8UQF1_9RHOD</name>
<feature type="compositionally biased region" description="Low complexity" evidence="1">
    <location>
        <begin position="365"/>
        <end position="376"/>
    </location>
</feature>
<feature type="region of interest" description="Disordered" evidence="1">
    <location>
        <begin position="1"/>
        <end position="26"/>
    </location>
</feature>
<evidence type="ECO:0008006" key="4">
    <source>
        <dbReference type="Google" id="ProtNLM"/>
    </source>
</evidence>